<dbReference type="Pfam" id="PF13581">
    <property type="entry name" value="HATPase_c_2"/>
    <property type="match status" value="1"/>
</dbReference>
<dbReference type="OrthoDB" id="3529510at2"/>
<dbReference type="PANTHER" id="PTHR35526">
    <property type="entry name" value="ANTI-SIGMA-F FACTOR RSBW-RELATED"/>
    <property type="match status" value="1"/>
</dbReference>
<dbReference type="SUPFAM" id="SSF55874">
    <property type="entry name" value="ATPase domain of HSP90 chaperone/DNA topoisomerase II/histidine kinase"/>
    <property type="match status" value="1"/>
</dbReference>
<evidence type="ECO:0000256" key="1">
    <source>
        <dbReference type="ARBA" id="ARBA00022527"/>
    </source>
</evidence>
<feature type="domain" description="Histidine kinase/HSP90-like ATPase" evidence="2">
    <location>
        <begin position="97"/>
        <end position="189"/>
    </location>
</feature>
<dbReference type="Gene3D" id="3.30.565.10">
    <property type="entry name" value="Histidine kinase-like ATPase, C-terminal domain"/>
    <property type="match status" value="1"/>
</dbReference>
<comment type="caution">
    <text evidence="3">The sequence shown here is derived from an EMBL/GenBank/DDBJ whole genome shotgun (WGS) entry which is preliminary data.</text>
</comment>
<dbReference type="InterPro" id="IPR036890">
    <property type="entry name" value="HATPase_C_sf"/>
</dbReference>
<keyword evidence="4" id="KW-1185">Reference proteome</keyword>
<protein>
    <recommendedName>
        <fullName evidence="2">Histidine kinase/HSP90-like ATPase domain-containing protein</fullName>
    </recommendedName>
</protein>
<evidence type="ECO:0000313" key="4">
    <source>
        <dbReference type="Proteomes" id="UP000312512"/>
    </source>
</evidence>
<organism evidence="3 4">
    <name type="scientific">Nonomuraea phyllanthi</name>
    <dbReference type="NCBI Taxonomy" id="2219224"/>
    <lineage>
        <taxon>Bacteria</taxon>
        <taxon>Bacillati</taxon>
        <taxon>Actinomycetota</taxon>
        <taxon>Actinomycetes</taxon>
        <taxon>Streptosporangiales</taxon>
        <taxon>Streptosporangiaceae</taxon>
        <taxon>Nonomuraea</taxon>
    </lineage>
</organism>
<dbReference type="InterPro" id="IPR050267">
    <property type="entry name" value="Anti-sigma-factor_SerPK"/>
</dbReference>
<evidence type="ECO:0000313" key="3">
    <source>
        <dbReference type="EMBL" id="KAB8196520.1"/>
    </source>
</evidence>
<evidence type="ECO:0000259" key="2">
    <source>
        <dbReference type="Pfam" id="PF13581"/>
    </source>
</evidence>
<dbReference type="AlphaFoldDB" id="A0A5C4WSB5"/>
<reference evidence="3 4" key="1">
    <citation type="submission" date="2019-10" db="EMBL/GenBank/DDBJ databases">
        <title>Nonomuraea sp. nov., isolated from Phyllanthus amarus.</title>
        <authorList>
            <person name="Klykleung N."/>
            <person name="Tanasupawat S."/>
        </authorList>
    </citation>
    <scope>NUCLEOTIDE SEQUENCE [LARGE SCALE GENOMIC DNA]</scope>
    <source>
        <strain evidence="3 4">PA1-10</strain>
    </source>
</reference>
<sequence>MVVSTAHGTAHTRRFGRGIKEIAISRRRFDPKAFCVRTRFDSRRTPTHRQVLLLSETRIRRPPAGEAREPQERDAMTTLRPARPSGMRFVWPLCDDAQTVRHGRAIIRRELAALSLGAELVDDAVLMVSELITNALLYGDGPYELALHIDTKEIMCVVVDGSPLLPRPSPPDPGSEHGRGLRIIARLSDGFYGCHPQRYVTCPGRVGKATWFALPRSGTQGNVVPLRAGI</sequence>
<keyword evidence="1" id="KW-0418">Kinase</keyword>
<dbReference type="CDD" id="cd16936">
    <property type="entry name" value="HATPase_RsbW-like"/>
    <property type="match status" value="1"/>
</dbReference>
<keyword evidence="1" id="KW-0723">Serine/threonine-protein kinase</keyword>
<dbReference type="EMBL" id="VDLX02000002">
    <property type="protein sequence ID" value="KAB8196520.1"/>
    <property type="molecule type" value="Genomic_DNA"/>
</dbReference>
<dbReference type="InterPro" id="IPR003594">
    <property type="entry name" value="HATPase_dom"/>
</dbReference>
<accession>A0A5C4WSB5</accession>
<proteinExistence type="predicted"/>
<dbReference type="Proteomes" id="UP000312512">
    <property type="component" value="Unassembled WGS sequence"/>
</dbReference>
<name>A0A5C4WSB5_9ACTN</name>
<gene>
    <name evidence="3" type="ORF">FH608_007230</name>
</gene>
<keyword evidence="1" id="KW-0808">Transferase</keyword>
<dbReference type="GO" id="GO:0004674">
    <property type="term" value="F:protein serine/threonine kinase activity"/>
    <property type="evidence" value="ECO:0007669"/>
    <property type="project" value="UniProtKB-KW"/>
</dbReference>
<dbReference type="PANTHER" id="PTHR35526:SF3">
    <property type="entry name" value="ANTI-SIGMA-F FACTOR RSBW"/>
    <property type="match status" value="1"/>
</dbReference>